<protein>
    <submittedName>
        <fullName evidence="4">CocE/NonD family hydrolase</fullName>
    </submittedName>
</protein>
<dbReference type="SMART" id="SM00939">
    <property type="entry name" value="PepX_C"/>
    <property type="match status" value="1"/>
</dbReference>
<dbReference type="Gene3D" id="1.10.3020.10">
    <property type="entry name" value="alpha-amino acid ester hydrolase ( Helical cap domain)"/>
    <property type="match status" value="1"/>
</dbReference>
<feature type="domain" description="Xaa-Pro dipeptidyl-peptidase C-terminal" evidence="3">
    <location>
        <begin position="502"/>
        <end position="743"/>
    </location>
</feature>
<evidence type="ECO:0000259" key="3">
    <source>
        <dbReference type="SMART" id="SM00939"/>
    </source>
</evidence>
<accession>A0ABX7NE40</accession>
<evidence type="ECO:0000313" key="4">
    <source>
        <dbReference type="EMBL" id="QSQ17096.1"/>
    </source>
</evidence>
<dbReference type="EMBL" id="CP071091">
    <property type="protein sequence ID" value="QSQ17096.1"/>
    <property type="molecule type" value="Genomic_DNA"/>
</dbReference>
<dbReference type="Gene3D" id="3.40.50.1820">
    <property type="entry name" value="alpha/beta hydrolase"/>
    <property type="match status" value="1"/>
</dbReference>
<dbReference type="Pfam" id="PF08530">
    <property type="entry name" value="PepX_C"/>
    <property type="match status" value="1"/>
</dbReference>
<keyword evidence="2" id="KW-0732">Signal</keyword>
<feature type="chain" id="PRO_5046719769" evidence="2">
    <location>
        <begin position="18"/>
        <end position="758"/>
    </location>
</feature>
<evidence type="ECO:0000313" key="5">
    <source>
        <dbReference type="Proteomes" id="UP000663090"/>
    </source>
</evidence>
<proteinExistence type="predicted"/>
<dbReference type="RefSeq" id="WP_206718731.1">
    <property type="nucleotide sequence ID" value="NZ_CP071091.1"/>
</dbReference>
<dbReference type="Pfam" id="PF02129">
    <property type="entry name" value="Peptidase_S15"/>
    <property type="match status" value="1"/>
</dbReference>
<sequence length="758" mass="84720">MRHLLCLSLLVSTLAHAQPRDFAAPASTSAEALDRAIPALAREVMAVYQEQDTSTRLGHWFRLQLAAGDFGGAVASIQALRPLRETHAALKGTTFLQYEVHAKARLEQSTHGTPYAQALRAAFQQSFGTLDDLTALQATGMFRFDLERARGDLETAVEGARKSGRVALPQALELVRHYQVHRTYQALLAESAALWSEDDARRYVIEQDVRVPTPDGASVSAIVVRPRKATERLPTVMSFTIYANVFNRDEAMRSAAHGYVGVTANTRGKRNSPQEPVPFEHDGDDAIAVIDWVSRQPWSDGQVGMFGGSYEGFTQWSAAKRGHPALKTLMPSVPVAPGIDVPMQGNVFQNFFYKWPRYVTLDKGLADADYFDGARWDALDERWFTSGEPYRAMERLDGRPNPIFQRWLKHPTYDAYWRKMIPYREEFARIRIPVLTTTGYYDGCSLSAMYYLTEHLKYAKDADHTFVIGPYDHIGGQHVSSDELLGYRIDPAAQLDVEALRYQWMDHVLRKGPRPALLKDRINYQVMGANTWKHARDLASVSNDSLTLYLAPSPSGDTHLLTAQPPAPGTALRQRVDFKDRSEGGHYEPKKIIGTTVDARNGFTFVSEPLPAPVELSGLFSGRLDFISNKKDFDFSVVLYERTAKGEYFYLSYLLTRASHVGDRTRRRLLVPGKKQSLSFQSGRMTSRKLEAGSQVVIVLRINKHAQSQLNHGTGKDVSDESIADAKVPLDISWLGGSRVVLPLWREQPPGISPAPAP</sequence>
<name>A0ABX7NE40_9BACT</name>
<feature type="signal peptide" evidence="2">
    <location>
        <begin position="1"/>
        <end position="17"/>
    </location>
</feature>
<dbReference type="SUPFAM" id="SSF53474">
    <property type="entry name" value="alpha/beta-Hydrolases"/>
    <property type="match status" value="1"/>
</dbReference>
<evidence type="ECO:0000256" key="2">
    <source>
        <dbReference type="SAM" id="SignalP"/>
    </source>
</evidence>
<dbReference type="InterPro" id="IPR005674">
    <property type="entry name" value="CocE/Ser_esterase"/>
</dbReference>
<dbReference type="NCBIfam" id="TIGR00976">
    <property type="entry name" value="CocE_NonD"/>
    <property type="match status" value="1"/>
</dbReference>
<dbReference type="GO" id="GO:0016787">
    <property type="term" value="F:hydrolase activity"/>
    <property type="evidence" value="ECO:0007669"/>
    <property type="project" value="UniProtKB-KW"/>
</dbReference>
<dbReference type="SUPFAM" id="SSF49785">
    <property type="entry name" value="Galactose-binding domain-like"/>
    <property type="match status" value="1"/>
</dbReference>
<dbReference type="InterPro" id="IPR029058">
    <property type="entry name" value="AB_hydrolase_fold"/>
</dbReference>
<organism evidence="4 5">
    <name type="scientific">Myxococcus landrumensis</name>
    <dbReference type="NCBI Taxonomy" id="2813577"/>
    <lineage>
        <taxon>Bacteria</taxon>
        <taxon>Pseudomonadati</taxon>
        <taxon>Myxococcota</taxon>
        <taxon>Myxococcia</taxon>
        <taxon>Myxococcales</taxon>
        <taxon>Cystobacterineae</taxon>
        <taxon>Myxococcaceae</taxon>
        <taxon>Myxococcus</taxon>
    </lineage>
</organism>
<evidence type="ECO:0000256" key="1">
    <source>
        <dbReference type="ARBA" id="ARBA00022801"/>
    </source>
</evidence>
<dbReference type="InterPro" id="IPR000383">
    <property type="entry name" value="Xaa-Pro-like_dom"/>
</dbReference>
<dbReference type="InterPro" id="IPR008979">
    <property type="entry name" value="Galactose-bd-like_sf"/>
</dbReference>
<gene>
    <name evidence="4" type="ORF">JY572_13985</name>
</gene>
<dbReference type="Proteomes" id="UP000663090">
    <property type="component" value="Chromosome"/>
</dbReference>
<keyword evidence="5" id="KW-1185">Reference proteome</keyword>
<keyword evidence="1 4" id="KW-0378">Hydrolase</keyword>
<dbReference type="Gene3D" id="2.60.120.260">
    <property type="entry name" value="Galactose-binding domain-like"/>
    <property type="match status" value="1"/>
</dbReference>
<reference evidence="4 5" key="1">
    <citation type="submission" date="2021-02" db="EMBL/GenBank/DDBJ databases">
        <title>De Novo genome assembly of isolated myxobacteria.</title>
        <authorList>
            <person name="Stevens D.C."/>
        </authorList>
    </citation>
    <scope>NUCLEOTIDE SEQUENCE [LARGE SCALE GENOMIC DNA]</scope>
    <source>
        <strain evidence="4 5">SCHIC003</strain>
    </source>
</reference>
<dbReference type="InterPro" id="IPR013736">
    <property type="entry name" value="Xaa-Pro_dipept_C"/>
</dbReference>